<name>A0A0T9N343_YERIN</name>
<reference evidence="2 3" key="1">
    <citation type="submission" date="2015-03" db="EMBL/GenBank/DDBJ databases">
        <authorList>
            <person name="Murphy D."/>
        </authorList>
    </citation>
    <scope>NUCLEOTIDE SEQUENCE [LARGE SCALE GENOMIC DNA]</scope>
    <source>
        <strain evidence="2 3">BR165/97</strain>
    </source>
</reference>
<gene>
    <name evidence="2" type="ORF">ERS008530_04541</name>
</gene>
<organism evidence="2 3">
    <name type="scientific">Yersinia intermedia</name>
    <dbReference type="NCBI Taxonomy" id="631"/>
    <lineage>
        <taxon>Bacteria</taxon>
        <taxon>Pseudomonadati</taxon>
        <taxon>Pseudomonadota</taxon>
        <taxon>Gammaproteobacteria</taxon>
        <taxon>Enterobacterales</taxon>
        <taxon>Yersiniaceae</taxon>
        <taxon>Yersinia</taxon>
    </lineage>
</organism>
<dbReference type="RefSeq" id="WP_050074773.1">
    <property type="nucleotide sequence ID" value="NZ_CP009801.1"/>
</dbReference>
<sequence length="216" mass="24247">MSISTIALIGASAALSAALFKDKDSRVKDVIDFAKSSPEDFQSSAYYTIIRNDINAYITGIKDHKFHHVLLDIMAWGNKPIGYFGRLEGRLEINVTGQLNIKEMTWFQSFISEFFSKTGSISNFILSLCFAGLALFAIEYGAAKETWQQAFSLVFSALAGFMLYNWFNIIASTWKQHAHKKELKEYASFLQHYAEEKQKEAASATPEALTPKANTL</sequence>
<feature type="transmembrane region" description="Helical" evidence="1">
    <location>
        <begin position="121"/>
        <end position="138"/>
    </location>
</feature>
<dbReference type="KEGG" id="yin:CH53_2964"/>
<feature type="transmembrane region" description="Helical" evidence="1">
    <location>
        <begin position="150"/>
        <end position="167"/>
    </location>
</feature>
<evidence type="ECO:0000313" key="2">
    <source>
        <dbReference type="EMBL" id="CNG73116.1"/>
    </source>
</evidence>
<accession>A0A0T9N343</accession>
<dbReference type="EMBL" id="CPZJ01000031">
    <property type="protein sequence ID" value="CNG73116.1"/>
    <property type="molecule type" value="Genomic_DNA"/>
</dbReference>
<dbReference type="Proteomes" id="UP000038750">
    <property type="component" value="Unassembled WGS sequence"/>
</dbReference>
<evidence type="ECO:0000256" key="1">
    <source>
        <dbReference type="SAM" id="Phobius"/>
    </source>
</evidence>
<dbReference type="AlphaFoldDB" id="A0A0T9N343"/>
<dbReference type="OrthoDB" id="9990970at2"/>
<keyword evidence="1" id="KW-0812">Transmembrane</keyword>
<keyword evidence="1" id="KW-1133">Transmembrane helix</keyword>
<protein>
    <submittedName>
        <fullName evidence="2">Uncharacterized protein</fullName>
    </submittedName>
</protein>
<proteinExistence type="predicted"/>
<evidence type="ECO:0000313" key="3">
    <source>
        <dbReference type="Proteomes" id="UP000038750"/>
    </source>
</evidence>
<keyword evidence="1" id="KW-0472">Membrane</keyword>